<dbReference type="eggNOG" id="ENOG502ZPUU">
    <property type="taxonomic scope" value="Bacteria"/>
</dbReference>
<dbReference type="KEGG" id="sje:AAV35_006525"/>
<dbReference type="OrthoDB" id="3010381at2"/>
<evidence type="ECO:0000313" key="4">
    <source>
        <dbReference type="Proteomes" id="UP000011746"/>
    </source>
</evidence>
<keyword evidence="1" id="KW-0175">Coiled coil</keyword>
<sequence>MSTLSSNWKRSIAVFISLTLFFTLFVPSVNASTESSIESDDVYLRNLQLSEKDQSFLDKVISIGEFFKYNKEDRTLDIELTKEELFNDYNFTEEQYQRLTDQILSYQINNDNSSEMITPQFHVEDGGLYISHNDIVAGSFGLLAAAQAGPYALQAALIAIGGATSGPVGSTISIILGAVSAPSLGELAGRITWAASTGQGVYVKPVFSYPPLDIGYW</sequence>
<accession>K2GEP9</accession>
<protein>
    <submittedName>
        <fullName evidence="3">Uncharacterized protein</fullName>
    </submittedName>
</protein>
<evidence type="ECO:0000313" key="2">
    <source>
        <dbReference type="EMBL" id="AKG04474.1"/>
    </source>
</evidence>
<dbReference type="Proteomes" id="UP000011746">
    <property type="component" value="Unassembled WGS sequence"/>
</dbReference>
<evidence type="ECO:0000256" key="1">
    <source>
        <dbReference type="SAM" id="Coils"/>
    </source>
</evidence>
<reference evidence="5" key="2">
    <citation type="submission" date="2015-06" db="EMBL/GenBank/DDBJ databases">
        <title>Salimicrobium jeotgali MJ3, isolated from Myulchi jeot, a traditional Korean fermented seafood.</title>
        <authorList>
            <person name="Kim K.H."/>
            <person name="Jeon C.O."/>
            <person name="Jin H.M."/>
        </authorList>
    </citation>
    <scope>NUCLEOTIDE SEQUENCE [LARGE SCALE GENOMIC DNA]</scope>
    <source>
        <strain evidence="5">MJ3</strain>
    </source>
</reference>
<reference evidence="2" key="3">
    <citation type="submission" date="2016-11" db="EMBL/GenBank/DDBJ databases">
        <title>Salimicrobium jeotgali MJ3, isolated from Myulchi jeot, a traditional Korean fermented seafood.</title>
        <authorList>
            <person name="Kim K.H."/>
            <person name="Jeon C.O."/>
            <person name="Jin H.M."/>
        </authorList>
    </citation>
    <scope>NUCLEOTIDE SEQUENCE</scope>
    <source>
        <strain evidence="2">MJ3</strain>
    </source>
</reference>
<gene>
    <name evidence="2" type="ORF">AAV35_006525</name>
    <name evidence="3" type="ORF">MJ3_01952</name>
</gene>
<proteinExistence type="predicted"/>
<keyword evidence="4" id="KW-1185">Reference proteome</keyword>
<dbReference type="EMBL" id="AMPQ01000002">
    <property type="protein sequence ID" value="EKE32682.1"/>
    <property type="molecule type" value="Genomic_DNA"/>
</dbReference>
<evidence type="ECO:0000313" key="3">
    <source>
        <dbReference type="EMBL" id="EKE32682.1"/>
    </source>
</evidence>
<evidence type="ECO:0000313" key="5">
    <source>
        <dbReference type="Proteomes" id="UP000092654"/>
    </source>
</evidence>
<dbReference type="Proteomes" id="UP000092654">
    <property type="component" value="Chromosome"/>
</dbReference>
<organism evidence="3 4">
    <name type="scientific">Salimicrobium jeotgali</name>
    <dbReference type="NCBI Taxonomy" id="1230341"/>
    <lineage>
        <taxon>Bacteria</taxon>
        <taxon>Bacillati</taxon>
        <taxon>Bacillota</taxon>
        <taxon>Bacilli</taxon>
        <taxon>Bacillales</taxon>
        <taxon>Bacillaceae</taxon>
        <taxon>Salimicrobium</taxon>
    </lineage>
</organism>
<dbReference type="RefSeq" id="WP_008587669.1">
    <property type="nucleotide sequence ID" value="NZ_AMPQ01000002.1"/>
</dbReference>
<dbReference type="EMBL" id="CP011361">
    <property type="protein sequence ID" value="AKG04474.1"/>
    <property type="molecule type" value="Genomic_DNA"/>
</dbReference>
<reference evidence="3 4" key="1">
    <citation type="journal article" date="2012" name="J. Bacteriol.">
        <title>Draft Genome Sequence of Salimicrobium sp. Strain MJ3, Isolated from Myulchi-Jeot, Korean Fermented Seafood.</title>
        <authorList>
            <person name="Lee S.H."/>
            <person name="Jung J.Y."/>
            <person name="Jeon C.O."/>
        </authorList>
    </citation>
    <scope>NUCLEOTIDE SEQUENCE [LARGE SCALE GENOMIC DNA]</scope>
    <source>
        <strain evidence="3 4">MJ3</strain>
    </source>
</reference>
<dbReference type="AlphaFoldDB" id="K2GEP9"/>
<feature type="coiled-coil region" evidence="1">
    <location>
        <begin position="82"/>
        <end position="109"/>
    </location>
</feature>
<name>K2GEP9_9BACI</name>